<feature type="region of interest" description="Disordered" evidence="1">
    <location>
        <begin position="27"/>
        <end position="50"/>
    </location>
</feature>
<protein>
    <submittedName>
        <fullName evidence="2">Uncharacterized protein</fullName>
    </submittedName>
</protein>
<feature type="compositionally biased region" description="Polar residues" evidence="1">
    <location>
        <begin position="27"/>
        <end position="43"/>
    </location>
</feature>
<keyword evidence="3" id="KW-1185">Reference proteome</keyword>
<name>A0A8S4C1D9_9ACAR</name>
<reference evidence="2" key="1">
    <citation type="submission" date="2021-06" db="EMBL/GenBank/DDBJ databases">
        <authorList>
            <person name="Nardi T."/>
            <person name="Nardi T."/>
        </authorList>
    </citation>
    <scope>NUCLEOTIDE SEQUENCE</scope>
</reference>
<comment type="caution">
    <text evidence="2">The sequence shown here is derived from an EMBL/GenBank/DDBJ whole genome shotgun (WGS) entry which is preliminary data.</text>
</comment>
<proteinExistence type="predicted"/>
<dbReference type="Proteomes" id="UP000837675">
    <property type="component" value="Unassembled WGS sequence"/>
</dbReference>
<feature type="region of interest" description="Disordered" evidence="1">
    <location>
        <begin position="207"/>
        <end position="227"/>
    </location>
</feature>
<organism evidence="2 3">
    <name type="scientific">Hyalomma marginatum</name>
    <dbReference type="NCBI Taxonomy" id="34627"/>
    <lineage>
        <taxon>Eukaryota</taxon>
        <taxon>Metazoa</taxon>
        <taxon>Ecdysozoa</taxon>
        <taxon>Arthropoda</taxon>
        <taxon>Chelicerata</taxon>
        <taxon>Arachnida</taxon>
        <taxon>Acari</taxon>
        <taxon>Parasitiformes</taxon>
        <taxon>Ixodida</taxon>
        <taxon>Ixodoidea</taxon>
        <taxon>Ixodidae</taxon>
        <taxon>Hyalomminae</taxon>
        <taxon>Hyalomma</taxon>
    </lineage>
</organism>
<dbReference type="AlphaFoldDB" id="A0A8S4C1D9"/>
<dbReference type="EMBL" id="CAJVAF010000010">
    <property type="protein sequence ID" value="CAG7588714.1"/>
    <property type="molecule type" value="Genomic_DNA"/>
</dbReference>
<evidence type="ECO:0000313" key="3">
    <source>
        <dbReference type="Proteomes" id="UP000837675"/>
    </source>
</evidence>
<gene>
    <name evidence="2" type="ORF">MHYMCMPASI_00031</name>
</gene>
<accession>A0A8S4C1D9</accession>
<sequence>MINYNRLLDHIASCFTTAETSAITQEDLSSYENRNPTLPTTQTDLEDNPRIQGLYPSLTELYKDFAYENHNPMLSTHNDLETSKDAYEAPKPSASIEFELQPNLAYEAPEPSAPAETEPESLYTEPQTSLIHTMPEPSVPEETELEPNLAAALIESRFEADMQAAITASLEDKFQADIETAIAASLTEATSSIYSYEPYQSCSSAFRSEDHSWEAGHSSLDSDWVIG</sequence>
<evidence type="ECO:0000313" key="2">
    <source>
        <dbReference type="EMBL" id="CAG7588714.1"/>
    </source>
</evidence>
<evidence type="ECO:0000256" key="1">
    <source>
        <dbReference type="SAM" id="MobiDB-lite"/>
    </source>
</evidence>